<sequence length="164" mass="17665">MTLPATGGITETCLSAVASASSVCSWGFPSHMTLHPFQTGLSVDELLPQRKEGFPQALGEPVRPRGCRAAGDGAPWMCGEAPKGPSPTNTRLETPWPGFSGSAVLRGAVFRMGTHQGDGKWNLPSYVQGPLWMWYPGPATVMRIPGCPRLPPAFTRRLWSFRTA</sequence>
<protein>
    <submittedName>
        <fullName evidence="2 3">Uncharacterized protein isoform X3</fullName>
    </submittedName>
</protein>
<evidence type="ECO:0000313" key="3">
    <source>
        <dbReference type="RefSeq" id="XP_070634688.1"/>
    </source>
</evidence>
<proteinExistence type="predicted"/>
<evidence type="ECO:0000313" key="1">
    <source>
        <dbReference type="Proteomes" id="UP001652663"/>
    </source>
</evidence>
<name>A0ABM4RGK9_BOSIN</name>
<dbReference type="RefSeq" id="XP_070634688.1">
    <property type="nucleotide sequence ID" value="XM_070778587.1"/>
</dbReference>
<evidence type="ECO:0000313" key="4">
    <source>
        <dbReference type="RefSeq" id="XP_070634689.1"/>
    </source>
</evidence>
<accession>A0ABM4RGK9</accession>
<organism evidence="1 4">
    <name type="scientific">Bos indicus</name>
    <name type="common">Zebu</name>
    <dbReference type="NCBI Taxonomy" id="9915"/>
    <lineage>
        <taxon>Eukaryota</taxon>
        <taxon>Metazoa</taxon>
        <taxon>Chordata</taxon>
        <taxon>Craniata</taxon>
        <taxon>Vertebrata</taxon>
        <taxon>Euteleostomi</taxon>
        <taxon>Mammalia</taxon>
        <taxon>Eutheria</taxon>
        <taxon>Laurasiatheria</taxon>
        <taxon>Artiodactyla</taxon>
        <taxon>Ruminantia</taxon>
        <taxon>Pecora</taxon>
        <taxon>Bovidae</taxon>
        <taxon>Bovinae</taxon>
        <taxon>Bos</taxon>
    </lineage>
</organism>
<dbReference type="GeneID" id="109577743"/>
<dbReference type="RefSeq" id="XP_070634687.1">
    <property type="nucleotide sequence ID" value="XM_070778586.1"/>
</dbReference>
<evidence type="ECO:0000313" key="2">
    <source>
        <dbReference type="RefSeq" id="XP_070634687.1"/>
    </source>
</evidence>
<gene>
    <name evidence="2 3 4" type="primary">LOC109577743</name>
</gene>
<reference evidence="2 3" key="1">
    <citation type="submission" date="2025-05" db="UniProtKB">
        <authorList>
            <consortium name="RefSeq"/>
        </authorList>
    </citation>
    <scope>IDENTIFICATION</scope>
    <source>
        <tissue evidence="2 3">Blood</tissue>
    </source>
</reference>
<dbReference type="RefSeq" id="XP_070634689.1">
    <property type="nucleotide sequence ID" value="XM_070778588.1"/>
</dbReference>
<keyword evidence="1" id="KW-1185">Reference proteome</keyword>
<dbReference type="Proteomes" id="UP001652663">
    <property type="component" value="Chromosome 24"/>
</dbReference>